<name>A0AAN8AUN3_ELEMC</name>
<feature type="compositionally biased region" description="Basic and acidic residues" evidence="1">
    <location>
        <begin position="73"/>
        <end position="82"/>
    </location>
</feature>
<proteinExistence type="predicted"/>
<gene>
    <name evidence="2" type="ORF">PBY51_012321</name>
</gene>
<evidence type="ECO:0000313" key="2">
    <source>
        <dbReference type="EMBL" id="KAK5867863.1"/>
    </source>
</evidence>
<accession>A0AAN8AUN3</accession>
<reference evidence="2 3" key="1">
    <citation type="journal article" date="2023" name="Genes (Basel)">
        <title>Chromosome-Level Genome Assembly and Circadian Gene Repertoire of the Patagonia Blennie Eleginops maclovinus-The Closest Ancestral Proxy of Antarctic Cryonotothenioids.</title>
        <authorList>
            <person name="Cheng C.C."/>
            <person name="Rivera-Colon A.G."/>
            <person name="Minhas B.F."/>
            <person name="Wilson L."/>
            <person name="Rayamajhi N."/>
            <person name="Vargas-Chacoff L."/>
            <person name="Catchen J.M."/>
        </authorList>
    </citation>
    <scope>NUCLEOTIDE SEQUENCE [LARGE SCALE GENOMIC DNA]</scope>
    <source>
        <strain evidence="2">JMC-PN-2008</strain>
    </source>
</reference>
<dbReference type="AlphaFoldDB" id="A0AAN8AUN3"/>
<comment type="caution">
    <text evidence="2">The sequence shown here is derived from an EMBL/GenBank/DDBJ whole genome shotgun (WGS) entry which is preliminary data.</text>
</comment>
<evidence type="ECO:0000313" key="3">
    <source>
        <dbReference type="Proteomes" id="UP001346869"/>
    </source>
</evidence>
<feature type="region of interest" description="Disordered" evidence="1">
    <location>
        <begin position="1"/>
        <end position="29"/>
    </location>
</feature>
<organism evidence="2 3">
    <name type="scientific">Eleginops maclovinus</name>
    <name type="common">Patagonian blennie</name>
    <name type="synonym">Eleginus maclovinus</name>
    <dbReference type="NCBI Taxonomy" id="56733"/>
    <lineage>
        <taxon>Eukaryota</taxon>
        <taxon>Metazoa</taxon>
        <taxon>Chordata</taxon>
        <taxon>Craniata</taxon>
        <taxon>Vertebrata</taxon>
        <taxon>Euteleostomi</taxon>
        <taxon>Actinopterygii</taxon>
        <taxon>Neopterygii</taxon>
        <taxon>Teleostei</taxon>
        <taxon>Neoteleostei</taxon>
        <taxon>Acanthomorphata</taxon>
        <taxon>Eupercaria</taxon>
        <taxon>Perciformes</taxon>
        <taxon>Notothenioidei</taxon>
        <taxon>Eleginopidae</taxon>
        <taxon>Eleginops</taxon>
    </lineage>
</organism>
<protein>
    <submittedName>
        <fullName evidence="2">Uncharacterized protein</fullName>
    </submittedName>
</protein>
<feature type="region of interest" description="Disordered" evidence="1">
    <location>
        <begin position="44"/>
        <end position="82"/>
    </location>
</feature>
<dbReference type="EMBL" id="JAUZQC010000008">
    <property type="protein sequence ID" value="KAK5867863.1"/>
    <property type="molecule type" value="Genomic_DNA"/>
</dbReference>
<keyword evidence="3" id="KW-1185">Reference proteome</keyword>
<reference evidence="2 3" key="2">
    <citation type="journal article" date="2023" name="Mol. Biol. Evol.">
        <title>Genomics of Secondarily Temperate Adaptation in the Only Non-Antarctic Icefish.</title>
        <authorList>
            <person name="Rivera-Colon A.G."/>
            <person name="Rayamajhi N."/>
            <person name="Minhas B.F."/>
            <person name="Madrigal G."/>
            <person name="Bilyk K.T."/>
            <person name="Yoon V."/>
            <person name="Hune M."/>
            <person name="Gregory S."/>
            <person name="Cheng C.H.C."/>
            <person name="Catchen J.M."/>
        </authorList>
    </citation>
    <scope>NUCLEOTIDE SEQUENCE [LARGE SCALE GENOMIC DNA]</scope>
    <source>
        <strain evidence="2">JMC-PN-2008</strain>
    </source>
</reference>
<feature type="compositionally biased region" description="Basic and acidic residues" evidence="1">
    <location>
        <begin position="49"/>
        <end position="64"/>
    </location>
</feature>
<sequence>MKERRRMVMEDEGAAEWAGKAGRERESETRLHSWEMRMVSMATAAESHMMQRSESKKKKGESLSERVGSCRQTTEERREKRL</sequence>
<evidence type="ECO:0000256" key="1">
    <source>
        <dbReference type="SAM" id="MobiDB-lite"/>
    </source>
</evidence>
<dbReference type="Proteomes" id="UP001346869">
    <property type="component" value="Unassembled WGS sequence"/>
</dbReference>